<reference evidence="1 2" key="1">
    <citation type="submission" date="2016-10" db="EMBL/GenBank/DDBJ databases">
        <authorList>
            <person name="de Groot N.N."/>
        </authorList>
    </citation>
    <scope>NUCLEOTIDE SEQUENCE [LARGE SCALE GENOMIC DNA]</scope>
    <source>
        <strain evidence="1 2">DSM 43357</strain>
    </source>
</reference>
<name>A0A1H8K4K3_9ACTN</name>
<gene>
    <name evidence="1" type="ORF">SAMN05660976_08518</name>
</gene>
<proteinExistence type="predicted"/>
<evidence type="ECO:0008006" key="3">
    <source>
        <dbReference type="Google" id="ProtNLM"/>
    </source>
</evidence>
<dbReference type="STRING" id="46177.SAMN05660976_08518"/>
<keyword evidence="2" id="KW-1185">Reference proteome</keyword>
<evidence type="ECO:0000313" key="2">
    <source>
        <dbReference type="Proteomes" id="UP000198953"/>
    </source>
</evidence>
<protein>
    <recommendedName>
        <fullName evidence="3">Minor tail protein</fullName>
    </recommendedName>
</protein>
<sequence length="614" mass="65583">MATLRAFTSTQSASLSFSCAKPTGTAPGDILVAFQTAHSFNASSMTTPTGGGASWQLLGALSRDWAGTKVWWKIAGAGEPASYGFTQDVNAFTGLADSIVGIVAISDHGGATPLIASLSNGDDNTITCPSVSPGTDTGVTLRWAAGTTGLDGLWGIPAGNTKLFDRYGANGRAKAALAYKNRGFPGAVGSANFAWSAAGTMPSHGITVDVGGTAVPPEPPPDPIPPSKDIHYKFVFNDLRTDNHITTLDLDDVTYTRAIGEPGSFSASIAVVNREIADEVAKVVPRWVDDPTEPDSLSTGPGRTVCHVYRNGVVWGTYVIWKATVNIDGRGAIKVQLTGASLESYLNAVEIRDDLSYTGTDQLDIARALITEMQALTYANIGLTLQTGTSGVNRDRTYLAGETATFGQRLRELADVNGGFEWLIHTADPGTGTRVREVRFGYPKLGTQTDHVFSQPGNVLSVSQEIDALRAATSYRARGESVSTDASTSSQPLMSAEQNATAYLAAGWPRIDRTMDYSTVKETSTLNAYAARWAAERPGTVRVHQVSVKLDETEWTPTNLGDYARVMLVNDWWPIRNGGASFNHRWRVIGVSVRATSRNSQETATLVFEEEVDI</sequence>
<dbReference type="Proteomes" id="UP000198953">
    <property type="component" value="Unassembled WGS sequence"/>
</dbReference>
<dbReference type="PROSITE" id="PS51257">
    <property type="entry name" value="PROKAR_LIPOPROTEIN"/>
    <property type="match status" value="1"/>
</dbReference>
<evidence type="ECO:0000313" key="1">
    <source>
        <dbReference type="EMBL" id="SEN87617.1"/>
    </source>
</evidence>
<dbReference type="OrthoDB" id="3515845at2"/>
<dbReference type="AlphaFoldDB" id="A0A1H8K4K3"/>
<dbReference type="EMBL" id="FOBF01000049">
    <property type="protein sequence ID" value="SEN87617.1"/>
    <property type="molecule type" value="Genomic_DNA"/>
</dbReference>
<organism evidence="1 2">
    <name type="scientific">Nonomuraea pusilla</name>
    <dbReference type="NCBI Taxonomy" id="46177"/>
    <lineage>
        <taxon>Bacteria</taxon>
        <taxon>Bacillati</taxon>
        <taxon>Actinomycetota</taxon>
        <taxon>Actinomycetes</taxon>
        <taxon>Streptosporangiales</taxon>
        <taxon>Streptosporangiaceae</taxon>
        <taxon>Nonomuraea</taxon>
    </lineage>
</organism>
<dbReference type="RefSeq" id="WP_091106102.1">
    <property type="nucleotide sequence ID" value="NZ_FOBF01000049.1"/>
</dbReference>
<accession>A0A1H8K4K3</accession>